<proteinExistence type="predicted"/>
<evidence type="ECO:0000256" key="1">
    <source>
        <dbReference type="SAM" id="MobiDB-lite"/>
    </source>
</evidence>
<dbReference type="EMBL" id="GBRH01206420">
    <property type="protein sequence ID" value="JAD91475.1"/>
    <property type="molecule type" value="Transcribed_RNA"/>
</dbReference>
<sequence>MVDAAQDRRWSGKGAGVPARGRDAGDLPRLQGFEYSSRLGLHCKAL</sequence>
<dbReference type="AlphaFoldDB" id="A0A0A9E0M4"/>
<feature type="compositionally biased region" description="Basic and acidic residues" evidence="1">
    <location>
        <begin position="1"/>
        <end position="10"/>
    </location>
</feature>
<feature type="region of interest" description="Disordered" evidence="1">
    <location>
        <begin position="1"/>
        <end position="28"/>
    </location>
</feature>
<name>A0A0A9E0M4_ARUDO</name>
<evidence type="ECO:0000313" key="2">
    <source>
        <dbReference type="EMBL" id="JAD91475.1"/>
    </source>
</evidence>
<reference evidence="2" key="1">
    <citation type="submission" date="2014-09" db="EMBL/GenBank/DDBJ databases">
        <authorList>
            <person name="Magalhaes I.L.F."/>
            <person name="Oliveira U."/>
            <person name="Santos F.R."/>
            <person name="Vidigal T.H.D.A."/>
            <person name="Brescovit A.D."/>
            <person name="Santos A.J."/>
        </authorList>
    </citation>
    <scope>NUCLEOTIDE SEQUENCE</scope>
    <source>
        <tissue evidence="2">Shoot tissue taken approximately 20 cm above the soil surface</tissue>
    </source>
</reference>
<organism evidence="2">
    <name type="scientific">Arundo donax</name>
    <name type="common">Giant reed</name>
    <name type="synonym">Donax arundinaceus</name>
    <dbReference type="NCBI Taxonomy" id="35708"/>
    <lineage>
        <taxon>Eukaryota</taxon>
        <taxon>Viridiplantae</taxon>
        <taxon>Streptophyta</taxon>
        <taxon>Embryophyta</taxon>
        <taxon>Tracheophyta</taxon>
        <taxon>Spermatophyta</taxon>
        <taxon>Magnoliopsida</taxon>
        <taxon>Liliopsida</taxon>
        <taxon>Poales</taxon>
        <taxon>Poaceae</taxon>
        <taxon>PACMAD clade</taxon>
        <taxon>Arundinoideae</taxon>
        <taxon>Arundineae</taxon>
        <taxon>Arundo</taxon>
    </lineage>
</organism>
<protein>
    <submittedName>
        <fullName evidence="2">Uncharacterized protein</fullName>
    </submittedName>
</protein>
<reference evidence="2" key="2">
    <citation type="journal article" date="2015" name="Data Brief">
        <title>Shoot transcriptome of the giant reed, Arundo donax.</title>
        <authorList>
            <person name="Barrero R.A."/>
            <person name="Guerrero F.D."/>
            <person name="Moolhuijzen P."/>
            <person name="Goolsby J.A."/>
            <person name="Tidwell J."/>
            <person name="Bellgard S.E."/>
            <person name="Bellgard M.I."/>
        </authorList>
    </citation>
    <scope>NUCLEOTIDE SEQUENCE</scope>
    <source>
        <tissue evidence="2">Shoot tissue taken approximately 20 cm above the soil surface</tissue>
    </source>
</reference>
<accession>A0A0A9E0M4</accession>